<dbReference type="Gene3D" id="3.50.50.60">
    <property type="entry name" value="FAD/NAD(P)-binding domain"/>
    <property type="match status" value="1"/>
</dbReference>
<comment type="similarity">
    <text evidence="1">Belongs to the GMC oxidoreductase family.</text>
</comment>
<dbReference type="PANTHER" id="PTHR11552:SF147">
    <property type="entry name" value="CHOLINE DEHYDROGENASE, MITOCHONDRIAL"/>
    <property type="match status" value="1"/>
</dbReference>
<accession>A0ABY3X6A9</accession>
<evidence type="ECO:0000313" key="3">
    <source>
        <dbReference type="EMBL" id="UNM97296.1"/>
    </source>
</evidence>
<proteinExistence type="inferred from homology"/>
<evidence type="ECO:0000313" key="4">
    <source>
        <dbReference type="Proteomes" id="UP000829542"/>
    </source>
</evidence>
<reference evidence="3 4" key="1">
    <citation type="submission" date="2022-03" db="EMBL/GenBank/DDBJ databases">
        <title>Ignatzschineria rhizosphaerae HR5S32.</title>
        <authorList>
            <person name="Sun J.Q."/>
            <person name="Feng J.Y."/>
        </authorList>
    </citation>
    <scope>NUCLEOTIDE SEQUENCE [LARGE SCALE GENOMIC DNA]</scope>
    <source>
        <strain evidence="3 4">HR5S32</strain>
    </source>
</reference>
<dbReference type="InterPro" id="IPR007867">
    <property type="entry name" value="GMC_OxRtase_C"/>
</dbReference>
<keyword evidence="4" id="KW-1185">Reference proteome</keyword>
<evidence type="ECO:0000256" key="1">
    <source>
        <dbReference type="ARBA" id="ARBA00010790"/>
    </source>
</evidence>
<dbReference type="SUPFAM" id="SSF54373">
    <property type="entry name" value="FAD-linked reductases, C-terminal domain"/>
    <property type="match status" value="1"/>
</dbReference>
<dbReference type="SUPFAM" id="SSF51905">
    <property type="entry name" value="FAD/NAD(P)-binding domain"/>
    <property type="match status" value="1"/>
</dbReference>
<gene>
    <name evidence="3" type="ORF">MMG00_05445</name>
</gene>
<organism evidence="3 4">
    <name type="scientific">Ignatzschineria rhizosphaerae</name>
    <dbReference type="NCBI Taxonomy" id="2923279"/>
    <lineage>
        <taxon>Bacteria</taxon>
        <taxon>Pseudomonadati</taxon>
        <taxon>Pseudomonadota</taxon>
        <taxon>Gammaproteobacteria</taxon>
        <taxon>Cardiobacteriales</taxon>
        <taxon>Ignatzschineriaceae</taxon>
        <taxon>Ignatzschineria</taxon>
    </lineage>
</organism>
<evidence type="ECO:0000259" key="2">
    <source>
        <dbReference type="Pfam" id="PF05199"/>
    </source>
</evidence>
<dbReference type="InterPro" id="IPR012132">
    <property type="entry name" value="GMC_OxRdtase"/>
</dbReference>
<dbReference type="PANTHER" id="PTHR11552">
    <property type="entry name" value="GLUCOSE-METHANOL-CHOLINE GMC OXIDOREDUCTASE"/>
    <property type="match status" value="1"/>
</dbReference>
<dbReference type="InterPro" id="IPR036188">
    <property type="entry name" value="FAD/NAD-bd_sf"/>
</dbReference>
<feature type="domain" description="Glucose-methanol-choline oxidoreductase C-terminal" evidence="2">
    <location>
        <begin position="2"/>
        <end position="127"/>
    </location>
</feature>
<name>A0ABY3X6A9_9GAMM</name>
<protein>
    <submittedName>
        <fullName evidence="3">GMC family oxidoreductase</fullName>
    </submittedName>
</protein>
<sequence length="160" mass="17853">MRSKDPKDLPIIRANYFENESDLKAMVEAVKLGLKFFNTQNMREIIKDVITPHPDIHTDDSALAEFVKDNSLTVFHPVGSCAMGGSDDSVLDEYLRVRGVKNLRVVDSASFPSIVSGNTNAPVIMLAYKGSEMIIDEHYSKSKKKVLRVKDLISGIFFVC</sequence>
<dbReference type="Pfam" id="PF05199">
    <property type="entry name" value="GMC_oxred_C"/>
    <property type="match status" value="1"/>
</dbReference>
<dbReference type="EMBL" id="CP093379">
    <property type="protein sequence ID" value="UNM97296.1"/>
    <property type="molecule type" value="Genomic_DNA"/>
</dbReference>
<dbReference type="Proteomes" id="UP000829542">
    <property type="component" value="Chromosome"/>
</dbReference>